<proteinExistence type="predicted"/>
<evidence type="ECO:0000313" key="1">
    <source>
        <dbReference type="EMBL" id="GBM88249.1"/>
    </source>
</evidence>
<reference evidence="1 2" key="1">
    <citation type="journal article" date="2019" name="Sci. Rep.">
        <title>Orb-weaving spider Araneus ventricosus genome elucidates the spidroin gene catalogue.</title>
        <authorList>
            <person name="Kono N."/>
            <person name="Nakamura H."/>
            <person name="Ohtoshi R."/>
            <person name="Moran D.A.P."/>
            <person name="Shinohara A."/>
            <person name="Yoshida Y."/>
            <person name="Fujiwara M."/>
            <person name="Mori M."/>
            <person name="Tomita M."/>
            <person name="Arakawa K."/>
        </authorList>
    </citation>
    <scope>NUCLEOTIDE SEQUENCE [LARGE SCALE GENOMIC DNA]</scope>
</reference>
<dbReference type="AlphaFoldDB" id="A0A4Y2JFL9"/>
<dbReference type="Proteomes" id="UP000499080">
    <property type="component" value="Unassembled WGS sequence"/>
</dbReference>
<protein>
    <submittedName>
        <fullName evidence="1">Uncharacterized protein</fullName>
    </submittedName>
</protein>
<dbReference type="EMBL" id="BGPR01003446">
    <property type="protein sequence ID" value="GBM88249.1"/>
    <property type="molecule type" value="Genomic_DNA"/>
</dbReference>
<comment type="caution">
    <text evidence="1">The sequence shown here is derived from an EMBL/GenBank/DDBJ whole genome shotgun (WGS) entry which is preliminary data.</text>
</comment>
<organism evidence="1 2">
    <name type="scientific">Araneus ventricosus</name>
    <name type="common">Orbweaver spider</name>
    <name type="synonym">Epeira ventricosa</name>
    <dbReference type="NCBI Taxonomy" id="182803"/>
    <lineage>
        <taxon>Eukaryota</taxon>
        <taxon>Metazoa</taxon>
        <taxon>Ecdysozoa</taxon>
        <taxon>Arthropoda</taxon>
        <taxon>Chelicerata</taxon>
        <taxon>Arachnida</taxon>
        <taxon>Araneae</taxon>
        <taxon>Araneomorphae</taxon>
        <taxon>Entelegynae</taxon>
        <taxon>Araneoidea</taxon>
        <taxon>Araneidae</taxon>
        <taxon>Araneus</taxon>
    </lineage>
</organism>
<gene>
    <name evidence="1" type="ORF">AVEN_207937_1</name>
</gene>
<accession>A0A4Y2JFL9</accession>
<evidence type="ECO:0000313" key="2">
    <source>
        <dbReference type="Proteomes" id="UP000499080"/>
    </source>
</evidence>
<name>A0A4Y2JFL9_ARAVE</name>
<keyword evidence="2" id="KW-1185">Reference proteome</keyword>
<sequence>MGFSRRPMAAIGALAPTIDDCSSSRVSPQFWKPVATSYSNFRAVVSGDSPLPPSKLSSNTEDSTSAKFGNIIIKVIYVYKHVPSGEIPGRVFAEFGRCIGIRRHCTVVIPEVK</sequence>